<accession>A0A840D4W4</accession>
<keyword evidence="1" id="KW-0472">Membrane</keyword>
<dbReference type="EMBL" id="JACIER010000004">
    <property type="protein sequence ID" value="MBB4043492.1"/>
    <property type="molecule type" value="Genomic_DNA"/>
</dbReference>
<evidence type="ECO:0000313" key="2">
    <source>
        <dbReference type="EMBL" id="MBB4043492.1"/>
    </source>
</evidence>
<dbReference type="PANTHER" id="PTHR34219">
    <property type="entry name" value="IRON-REGULATED INNER MEMBRANE PROTEIN-RELATED"/>
    <property type="match status" value="1"/>
</dbReference>
<name>A0A840D4W4_9BACE</name>
<keyword evidence="3" id="KW-1185">Reference proteome</keyword>
<feature type="transmembrane region" description="Helical" evidence="1">
    <location>
        <begin position="12"/>
        <end position="35"/>
    </location>
</feature>
<dbReference type="PANTHER" id="PTHR34219:SF3">
    <property type="entry name" value="BLL7967 PROTEIN"/>
    <property type="match status" value="1"/>
</dbReference>
<proteinExistence type="predicted"/>
<dbReference type="Pfam" id="PF03929">
    <property type="entry name" value="PepSY_TM"/>
    <property type="match status" value="1"/>
</dbReference>
<dbReference type="AlphaFoldDB" id="A0A840D4W4"/>
<protein>
    <submittedName>
        <fullName evidence="2">Iron-regulated membrane protein</fullName>
    </submittedName>
</protein>
<feature type="transmembrane region" description="Helical" evidence="1">
    <location>
        <begin position="200"/>
        <end position="220"/>
    </location>
</feature>
<dbReference type="InterPro" id="IPR005625">
    <property type="entry name" value="PepSY-ass_TM"/>
</dbReference>
<dbReference type="Proteomes" id="UP000560658">
    <property type="component" value="Unassembled WGS sequence"/>
</dbReference>
<dbReference type="RefSeq" id="WP_183208071.1">
    <property type="nucleotide sequence ID" value="NZ_JACIER010000004.1"/>
</dbReference>
<reference evidence="2" key="1">
    <citation type="submission" date="2020-08" db="EMBL/GenBank/DDBJ databases">
        <title>Genomic Encyclopedia of Type Strains, Phase IV (KMG-IV): sequencing the most valuable type-strain genomes for metagenomic binning, comparative biology and taxonomic classification.</title>
        <authorList>
            <person name="Goeker M."/>
        </authorList>
    </citation>
    <scope>NUCLEOTIDE SEQUENCE [LARGE SCALE GENOMIC DNA]</scope>
    <source>
        <strain evidence="2">DSM 105720</strain>
    </source>
</reference>
<feature type="transmembrane region" description="Helical" evidence="1">
    <location>
        <begin position="148"/>
        <end position="168"/>
    </location>
</feature>
<comment type="caution">
    <text evidence="2">The sequence shown here is derived from an EMBL/GenBank/DDBJ whole genome shotgun (WGS) entry which is preliminary data.</text>
</comment>
<evidence type="ECO:0000313" key="3">
    <source>
        <dbReference type="Proteomes" id="UP000560658"/>
    </source>
</evidence>
<feature type="transmembrane region" description="Helical" evidence="1">
    <location>
        <begin position="356"/>
        <end position="377"/>
    </location>
</feature>
<sequence>MTIKRFAYKLHLWLGLLSGLIVFIVCLTGAIWALAINGWVKTDSPTEIIVPSQASPVLSPSEITAQVQDSLLGHSPNYITYSHAAPTRIGTYGKDYNIALSVNPYTGEIYSATDYLQNNKGDKGFDFWSFIGTGHRSLWLPWNIGRPLVNYGTLIFAITLLTGLIIWFPKSKRAAKNRFWFNWKKNSSTNRKIMDLHSVLGFYICFFLLAIAFTGMVWGIEWWSKGLYKVTTGGKDLPERQAVQSDTLKIDSLMTPELAVDCVFTKLITENPQAYGLRISYPDSANKASTVQATVYKSKDTYYNADYYTFDRYSLQEIKSAGPYNGKYADASPGDKLRRMNYEIHVGSILGTPGRVLAFLAALFGASLPVTGAYIFIKRTRKKKKKKSRTPDLQ</sequence>
<keyword evidence="1" id="KW-1133">Transmembrane helix</keyword>
<keyword evidence="1" id="KW-0812">Transmembrane</keyword>
<organism evidence="2 3">
    <name type="scientific">Bacteroides reticulotermitis</name>
    <dbReference type="NCBI Taxonomy" id="1133319"/>
    <lineage>
        <taxon>Bacteria</taxon>
        <taxon>Pseudomonadati</taxon>
        <taxon>Bacteroidota</taxon>
        <taxon>Bacteroidia</taxon>
        <taxon>Bacteroidales</taxon>
        <taxon>Bacteroidaceae</taxon>
        <taxon>Bacteroides</taxon>
    </lineage>
</organism>
<gene>
    <name evidence="2" type="ORF">GGR06_001274</name>
</gene>
<evidence type="ECO:0000256" key="1">
    <source>
        <dbReference type="SAM" id="Phobius"/>
    </source>
</evidence>